<dbReference type="SUPFAM" id="SSF63748">
    <property type="entry name" value="Tudor/PWWP/MBT"/>
    <property type="match status" value="1"/>
</dbReference>
<feature type="compositionally biased region" description="Basic and acidic residues" evidence="1">
    <location>
        <begin position="156"/>
        <end position="169"/>
    </location>
</feature>
<name>A0A4E0R398_FASHE</name>
<dbReference type="Gene3D" id="1.20.930.10">
    <property type="entry name" value="Conserved domain common to transcription factors TFIIS, elongin A, CRSP70"/>
    <property type="match status" value="1"/>
</dbReference>
<evidence type="ECO:0000313" key="4">
    <source>
        <dbReference type="Proteomes" id="UP000230066"/>
    </source>
</evidence>
<feature type="domain" description="PWWP" evidence="2">
    <location>
        <begin position="5"/>
        <end position="61"/>
    </location>
</feature>
<dbReference type="Pfam" id="PF00855">
    <property type="entry name" value="PWWP"/>
    <property type="match status" value="1"/>
</dbReference>
<keyword evidence="4" id="KW-1185">Reference proteome</keyword>
<organism evidence="3 4">
    <name type="scientific">Fasciola hepatica</name>
    <name type="common">Liver fluke</name>
    <dbReference type="NCBI Taxonomy" id="6192"/>
    <lineage>
        <taxon>Eukaryota</taxon>
        <taxon>Metazoa</taxon>
        <taxon>Spiralia</taxon>
        <taxon>Lophotrochozoa</taxon>
        <taxon>Platyhelminthes</taxon>
        <taxon>Trematoda</taxon>
        <taxon>Digenea</taxon>
        <taxon>Plagiorchiida</taxon>
        <taxon>Echinostomata</taxon>
        <taxon>Echinostomatoidea</taxon>
        <taxon>Fasciolidae</taxon>
        <taxon>Fasciola</taxon>
    </lineage>
</organism>
<feature type="compositionally biased region" description="Basic and acidic residues" evidence="1">
    <location>
        <begin position="274"/>
        <end position="295"/>
    </location>
</feature>
<proteinExistence type="predicted"/>
<dbReference type="AlphaFoldDB" id="A0A4E0R398"/>
<protein>
    <submittedName>
        <fullName evidence="3">Hepatoma derived growth factor protein</fullName>
    </submittedName>
</protein>
<evidence type="ECO:0000256" key="1">
    <source>
        <dbReference type="SAM" id="MobiDB-lite"/>
    </source>
</evidence>
<feature type="compositionally biased region" description="Basic and acidic residues" evidence="1">
    <location>
        <begin position="495"/>
        <end position="506"/>
    </location>
</feature>
<dbReference type="InterPro" id="IPR035441">
    <property type="entry name" value="TFIIS/LEDGF_dom_sf"/>
</dbReference>
<feature type="compositionally biased region" description="Polar residues" evidence="1">
    <location>
        <begin position="476"/>
        <end position="488"/>
    </location>
</feature>
<feature type="compositionally biased region" description="Polar residues" evidence="1">
    <location>
        <begin position="758"/>
        <end position="770"/>
    </location>
</feature>
<feature type="compositionally biased region" description="Basic residues" evidence="1">
    <location>
        <begin position="594"/>
        <end position="607"/>
    </location>
</feature>
<feature type="compositionally biased region" description="Pro residues" evidence="1">
    <location>
        <begin position="999"/>
        <end position="1011"/>
    </location>
</feature>
<dbReference type="SMART" id="SM00293">
    <property type="entry name" value="PWWP"/>
    <property type="match status" value="1"/>
</dbReference>
<dbReference type="PANTHER" id="PTHR12550">
    <property type="entry name" value="HEPATOMA-DERIVED GROWTH FACTOR-RELATED"/>
    <property type="match status" value="1"/>
</dbReference>
<feature type="region of interest" description="Disordered" evidence="1">
    <location>
        <begin position="1045"/>
        <end position="1071"/>
    </location>
</feature>
<reference evidence="3" key="1">
    <citation type="submission" date="2019-03" db="EMBL/GenBank/DDBJ databases">
        <title>Improved annotation for the trematode Fasciola hepatica.</title>
        <authorList>
            <person name="Choi Y.-J."/>
            <person name="Martin J."/>
            <person name="Mitreva M."/>
        </authorList>
    </citation>
    <scope>NUCLEOTIDE SEQUENCE [LARGE SCALE GENOMIC DNA]</scope>
</reference>
<feature type="compositionally biased region" description="Polar residues" evidence="1">
    <location>
        <begin position="608"/>
        <end position="621"/>
    </location>
</feature>
<dbReference type="InterPro" id="IPR000313">
    <property type="entry name" value="PWWP_dom"/>
</dbReference>
<feature type="compositionally biased region" description="Basic residues" evidence="1">
    <location>
        <begin position="296"/>
        <end position="307"/>
    </location>
</feature>
<feature type="compositionally biased region" description="Acidic residues" evidence="1">
    <location>
        <begin position="202"/>
        <end position="213"/>
    </location>
</feature>
<feature type="region of interest" description="Disordered" evidence="1">
    <location>
        <begin position="946"/>
        <end position="979"/>
    </location>
</feature>
<dbReference type="SUPFAM" id="SSF140576">
    <property type="entry name" value="HIV integrase-binding domain"/>
    <property type="match status" value="1"/>
</dbReference>
<dbReference type="PANTHER" id="PTHR12550:SF70">
    <property type="entry name" value="JIL-1 ANCHORING AND STABILIZING PROTEIN, ISOFORM A"/>
    <property type="match status" value="1"/>
</dbReference>
<feature type="region of interest" description="Disordered" evidence="1">
    <location>
        <begin position="758"/>
        <end position="780"/>
    </location>
</feature>
<sequence length="1076" mass="117902">MAHRPGDRVFAKIKGFSNWPARINPLPPDVQIPKGKLPVFFYGTYQVSFVPPKNIVPYEKFKDKWGKPKSSPQFTTAMQEIESNPGIFMLGEDPRAESFLLQFYKFRPGHTLPSTKNKEQEPVNDRPPSSPDDLSSLSDTTNAPMPTAPPSRSVPSKKDVNRTDFKSQHIQESVKSAPEIREHLSETSSDFSSAISKQDSADIIDDDVVSDDDAVTKQSQNQEASTQPSDVEDESLSASVTHSTDHTEPLGGYELDSESREAYRLARKQKKAEKRAMKAAKREAKRLVKEQERAEKRARREAKRELKRLHRLKKQQIASSDYQEEEFSQDVMVMPSPSAMDWTMQAGIDSVAGGDLSPFDACIEAELQQGNLTPLSDRPTSPLRLEDYPAIECYEDLTMVQSVEELTDSVHESLPVPSPPTKIDQLPFSPSPTESEQQKSSPMRTAKRTLEETSPVHDVGKCDELDVPPKKRPKSDSWSSTLKSNSRSAKMKSRGSPDLDKSDDQSTVKSRASHSRTKKLQSSRRRLLSDTSEDDHVEKPNRIRSPVHEDVPKPSPTVPNDPSEQTEDKPKESDPTPSEQVEPKPVKSESSVEHHKKQYSHKNHKNQSSKGRNQRPSTHPNANLHEPNKHEPTKNADLCTPKKSHTPESELHGASSVVSQLCQLCRELKGSLVRGHENFALAVGYLTQLTTISIRLPELAQAWDLMDCIKKCRRYKLSAEVREAAERALKRFQSIRCTATKEELAQTQALVAVHQRQASSKEAANRSKQPVQLVPPSNHVDLTTTTDIPVVGTINSCPPTTINSVASAPPATTAAVVSSVDKPDSPLNRNSSGLSSDEGLKSISADLDAKVDDVLSRIRAAEERMAAAALATTSSSTTNRPGFMHISDKAYGNGHTIRASAVAAAAAHIRDEEDEESVMSRVEQVAAYQAAAASKVSTLPAAVKVEIPPPPPPPPPPIPLQSSKSSSPLRPPSPLPVDLDLDSRIERLITRPAPVVDTVPPPPPPTPPPAPQRTHTDNGHTPHLPAALLARRRTIANKLAAAKALGSAASHDVVDSTASTAAEPKGDDEIYDLLGV</sequence>
<feature type="compositionally biased region" description="Basic and acidic residues" evidence="1">
    <location>
        <begin position="448"/>
        <end position="469"/>
    </location>
</feature>
<evidence type="ECO:0000313" key="3">
    <source>
        <dbReference type="EMBL" id="THD22699.1"/>
    </source>
</evidence>
<feature type="compositionally biased region" description="Pro residues" evidence="1">
    <location>
        <begin position="947"/>
        <end position="959"/>
    </location>
</feature>
<gene>
    <name evidence="3" type="ORF">D915_006379</name>
</gene>
<dbReference type="PROSITE" id="PS50812">
    <property type="entry name" value="PWWP"/>
    <property type="match status" value="1"/>
</dbReference>
<accession>A0A4E0R398</accession>
<feature type="compositionally biased region" description="Basic and acidic residues" evidence="1">
    <location>
        <begin position="534"/>
        <end position="552"/>
    </location>
</feature>
<feature type="compositionally biased region" description="Basic and acidic residues" evidence="1">
    <location>
        <begin position="581"/>
        <end position="593"/>
    </location>
</feature>
<evidence type="ECO:0000259" key="2">
    <source>
        <dbReference type="PROSITE" id="PS50812"/>
    </source>
</evidence>
<feature type="compositionally biased region" description="Polar residues" evidence="1">
    <location>
        <begin position="431"/>
        <end position="443"/>
    </location>
</feature>
<dbReference type="CDD" id="cd05834">
    <property type="entry name" value="PWWP_HRP"/>
    <property type="match status" value="1"/>
</dbReference>
<feature type="region of interest" description="Disordered" evidence="1">
    <location>
        <begin position="816"/>
        <end position="839"/>
    </location>
</feature>
<feature type="region of interest" description="Disordered" evidence="1">
    <location>
        <begin position="110"/>
        <end position="307"/>
    </location>
</feature>
<dbReference type="Proteomes" id="UP000230066">
    <property type="component" value="Unassembled WGS sequence"/>
</dbReference>
<dbReference type="Gene3D" id="2.30.30.140">
    <property type="match status" value="1"/>
</dbReference>
<dbReference type="InterPro" id="IPR036218">
    <property type="entry name" value="HIVI-bd_sf"/>
</dbReference>
<dbReference type="EMBL" id="JXXN02002587">
    <property type="protein sequence ID" value="THD22699.1"/>
    <property type="molecule type" value="Genomic_DNA"/>
</dbReference>
<feature type="compositionally biased region" description="Polar residues" evidence="1">
    <location>
        <begin position="216"/>
        <end position="229"/>
    </location>
</feature>
<feature type="region of interest" description="Disordered" evidence="1">
    <location>
        <begin position="991"/>
        <end position="1026"/>
    </location>
</feature>
<feature type="compositionally biased region" description="Basic residues" evidence="1">
    <location>
        <begin position="511"/>
        <end position="526"/>
    </location>
</feature>
<feature type="region of interest" description="Disordered" evidence="1">
    <location>
        <begin position="406"/>
        <end position="653"/>
    </location>
</feature>
<comment type="caution">
    <text evidence="3">The sequence shown here is derived from an EMBL/GenBank/DDBJ whole genome shotgun (WGS) entry which is preliminary data.</text>
</comment>